<dbReference type="EMBL" id="VSSQ01030264">
    <property type="protein sequence ID" value="MPM80725.1"/>
    <property type="molecule type" value="Genomic_DNA"/>
</dbReference>
<proteinExistence type="predicted"/>
<evidence type="ECO:0000313" key="1">
    <source>
        <dbReference type="EMBL" id="MPM80725.1"/>
    </source>
</evidence>
<name>A0A645CV22_9ZZZZ</name>
<comment type="caution">
    <text evidence="1">The sequence shown here is derived from an EMBL/GenBank/DDBJ whole genome shotgun (WGS) entry which is preliminary data.</text>
</comment>
<reference evidence="1" key="1">
    <citation type="submission" date="2019-08" db="EMBL/GenBank/DDBJ databases">
        <authorList>
            <person name="Kucharzyk K."/>
            <person name="Murdoch R.W."/>
            <person name="Higgins S."/>
            <person name="Loffler F."/>
        </authorList>
    </citation>
    <scope>NUCLEOTIDE SEQUENCE</scope>
</reference>
<protein>
    <submittedName>
        <fullName evidence="1">Uncharacterized protein</fullName>
    </submittedName>
</protein>
<dbReference type="AntiFam" id="ANF00095">
    <property type="entry name" value="Shadow ORF (opposite ABC transporters)"/>
</dbReference>
<dbReference type="AlphaFoldDB" id="A0A645CV22"/>
<organism evidence="1">
    <name type="scientific">bioreactor metagenome</name>
    <dbReference type="NCBI Taxonomy" id="1076179"/>
    <lineage>
        <taxon>unclassified sequences</taxon>
        <taxon>metagenomes</taxon>
        <taxon>ecological metagenomes</taxon>
    </lineage>
</organism>
<gene>
    <name evidence="1" type="ORF">SDC9_127775</name>
</gene>
<sequence>MQQSPGQMQALGHAAGVCFYAIIPAGTQPHQIQQVWNAFAADFSIQRVEFGKVLQVLHGSKTVIQASATAECKANVFADFLGLLHHIQTQDGGRSAARQEQSGQHLDRGRFPSAIRTQQAEKLTLFD</sequence>
<accession>A0A645CV22</accession>